<dbReference type="SUPFAM" id="SSF46785">
    <property type="entry name" value="Winged helix' DNA-binding domain"/>
    <property type="match status" value="1"/>
</dbReference>
<dbReference type="SMART" id="SM00418">
    <property type="entry name" value="HTH_ARSR"/>
    <property type="match status" value="1"/>
</dbReference>
<dbReference type="eggNOG" id="COG2204">
    <property type="taxonomic scope" value="Bacteria"/>
</dbReference>
<dbReference type="GO" id="GO:0000156">
    <property type="term" value="F:phosphorelay response regulator activity"/>
    <property type="evidence" value="ECO:0007669"/>
    <property type="project" value="TreeGrafter"/>
</dbReference>
<proteinExistence type="predicted"/>
<dbReference type="PANTHER" id="PTHR48111:SF1">
    <property type="entry name" value="TWO-COMPONENT RESPONSE REGULATOR ORR33"/>
    <property type="match status" value="1"/>
</dbReference>
<dbReference type="PANTHER" id="PTHR48111">
    <property type="entry name" value="REGULATOR OF RPOS"/>
    <property type="match status" value="1"/>
</dbReference>
<dbReference type="Gene3D" id="3.40.50.2300">
    <property type="match status" value="1"/>
</dbReference>
<name>D6Z5N3_DESAT</name>
<dbReference type="OrthoDB" id="9797753at2"/>
<dbReference type="STRING" id="589865.DaAHT2_2099"/>
<keyword evidence="9" id="KW-1185">Reference proteome</keyword>
<dbReference type="EMBL" id="CP001940">
    <property type="protein sequence ID" value="ADH86770.1"/>
    <property type="molecule type" value="Genomic_DNA"/>
</dbReference>
<dbReference type="SUPFAM" id="SSF52172">
    <property type="entry name" value="CheY-like"/>
    <property type="match status" value="1"/>
</dbReference>
<evidence type="ECO:0000256" key="5">
    <source>
        <dbReference type="ARBA" id="ARBA00023163"/>
    </source>
</evidence>
<dbReference type="InterPro" id="IPR011006">
    <property type="entry name" value="CheY-like_superfamily"/>
</dbReference>
<evidence type="ECO:0000313" key="9">
    <source>
        <dbReference type="Proteomes" id="UP000001508"/>
    </source>
</evidence>
<dbReference type="InterPro" id="IPR055771">
    <property type="entry name" value="DUF7347"/>
</dbReference>
<sequence>MNEQGPILVVDDDRDLRETIEEILSPEGFNVVCCGSADSALALIQDTPFALILLDMIMPGTDGMTAINLIRKVSPRVRIVVITAYASIPNAVEAMRRGANDYLVKPFSIETLLTTVRRNLAEAELDNHQCADIDAVFQGLANMLRRQIITTLQQRGDCRFMELVRALAVEDHTKVNFHLKTLREAGFVSQRQNKSYYLTPAGLRAANCLNMINKGV</sequence>
<reference evidence="9" key="1">
    <citation type="submission" date="2010-02" db="EMBL/GenBank/DDBJ databases">
        <title>Complete sequence of Desulfurivibrio alkaliphilus AHT2.</title>
        <authorList>
            <consortium name="US DOE Joint Genome Institute"/>
            <person name="Pitluck S."/>
            <person name="Chertkov O."/>
            <person name="Detter J.C."/>
            <person name="Han C."/>
            <person name="Tapia R."/>
            <person name="Larimer F."/>
            <person name="Land M."/>
            <person name="Hauser L."/>
            <person name="Kyrpides N."/>
            <person name="Mikhailova N."/>
            <person name="Sorokin D.Y."/>
            <person name="Muyzer G."/>
            <person name="Woyke T."/>
        </authorList>
    </citation>
    <scope>NUCLEOTIDE SEQUENCE [LARGE SCALE GENOMIC DNA]</scope>
    <source>
        <strain evidence="9">DSM 19089 / UNIQEM U267 / AHT2</strain>
    </source>
</reference>
<dbReference type="GO" id="GO:0003700">
    <property type="term" value="F:DNA-binding transcription factor activity"/>
    <property type="evidence" value="ECO:0007669"/>
    <property type="project" value="InterPro"/>
</dbReference>
<dbReference type="InParanoid" id="D6Z5N3"/>
<dbReference type="CDD" id="cd00090">
    <property type="entry name" value="HTH_ARSR"/>
    <property type="match status" value="1"/>
</dbReference>
<evidence type="ECO:0000256" key="3">
    <source>
        <dbReference type="ARBA" id="ARBA00023015"/>
    </source>
</evidence>
<dbReference type="InterPro" id="IPR001845">
    <property type="entry name" value="HTH_ArsR_DNA-bd_dom"/>
</dbReference>
<dbReference type="Proteomes" id="UP000001508">
    <property type="component" value="Chromosome"/>
</dbReference>
<dbReference type="Gene3D" id="1.10.10.10">
    <property type="entry name" value="Winged helix-like DNA-binding domain superfamily/Winged helix DNA-binding domain"/>
    <property type="match status" value="1"/>
</dbReference>
<gene>
    <name evidence="8" type="ordered locus">DaAHT2_2099</name>
</gene>
<dbReference type="SMART" id="SM00448">
    <property type="entry name" value="REC"/>
    <property type="match status" value="1"/>
</dbReference>
<dbReference type="InterPro" id="IPR036388">
    <property type="entry name" value="WH-like_DNA-bd_sf"/>
</dbReference>
<dbReference type="InterPro" id="IPR039420">
    <property type="entry name" value="WalR-like"/>
</dbReference>
<evidence type="ECO:0000256" key="4">
    <source>
        <dbReference type="ARBA" id="ARBA00023125"/>
    </source>
</evidence>
<evidence type="ECO:0000259" key="7">
    <source>
        <dbReference type="PROSITE" id="PS50110"/>
    </source>
</evidence>
<keyword evidence="3" id="KW-0805">Transcription regulation</keyword>
<keyword evidence="4" id="KW-0238">DNA-binding</keyword>
<evidence type="ECO:0000256" key="6">
    <source>
        <dbReference type="PROSITE-ProRule" id="PRU00169"/>
    </source>
</evidence>
<dbReference type="PROSITE" id="PS50110">
    <property type="entry name" value="RESPONSE_REGULATORY"/>
    <property type="match status" value="1"/>
</dbReference>
<protein>
    <submittedName>
        <fullName evidence="8">Response regulator receiver protein</fullName>
    </submittedName>
</protein>
<feature type="modified residue" description="4-aspartylphosphate" evidence="6">
    <location>
        <position position="55"/>
    </location>
</feature>
<dbReference type="GO" id="GO:0000976">
    <property type="term" value="F:transcription cis-regulatory region binding"/>
    <property type="evidence" value="ECO:0007669"/>
    <property type="project" value="TreeGrafter"/>
</dbReference>
<organism evidence="8 9">
    <name type="scientific">Desulfurivibrio alkaliphilus (strain DSM 19089 / UNIQEM U267 / AHT2)</name>
    <dbReference type="NCBI Taxonomy" id="589865"/>
    <lineage>
        <taxon>Bacteria</taxon>
        <taxon>Pseudomonadati</taxon>
        <taxon>Thermodesulfobacteriota</taxon>
        <taxon>Desulfobulbia</taxon>
        <taxon>Desulfobulbales</taxon>
        <taxon>Desulfobulbaceae</taxon>
        <taxon>Desulfurivibrio</taxon>
    </lineage>
</organism>
<dbReference type="Pfam" id="PF00072">
    <property type="entry name" value="Response_reg"/>
    <property type="match status" value="1"/>
</dbReference>
<accession>D6Z5N3</accession>
<evidence type="ECO:0000256" key="1">
    <source>
        <dbReference type="ARBA" id="ARBA00022553"/>
    </source>
</evidence>
<keyword evidence="5" id="KW-0804">Transcription</keyword>
<dbReference type="GO" id="GO:0032993">
    <property type="term" value="C:protein-DNA complex"/>
    <property type="evidence" value="ECO:0007669"/>
    <property type="project" value="TreeGrafter"/>
</dbReference>
<evidence type="ECO:0000256" key="2">
    <source>
        <dbReference type="ARBA" id="ARBA00023012"/>
    </source>
</evidence>
<feature type="domain" description="Response regulatory" evidence="7">
    <location>
        <begin position="6"/>
        <end position="120"/>
    </location>
</feature>
<dbReference type="AlphaFoldDB" id="D6Z5N3"/>
<dbReference type="FunFam" id="3.40.50.2300:FF:000018">
    <property type="entry name" value="DNA-binding transcriptional regulator NtrC"/>
    <property type="match status" value="1"/>
</dbReference>
<dbReference type="RefSeq" id="WP_013164287.1">
    <property type="nucleotide sequence ID" value="NC_014216.1"/>
</dbReference>
<dbReference type="InterPro" id="IPR001789">
    <property type="entry name" value="Sig_transdc_resp-reg_receiver"/>
</dbReference>
<dbReference type="InterPro" id="IPR036390">
    <property type="entry name" value="WH_DNA-bd_sf"/>
</dbReference>
<dbReference type="InterPro" id="IPR011991">
    <property type="entry name" value="ArsR-like_HTH"/>
</dbReference>
<keyword evidence="1 6" id="KW-0597">Phosphoprotein</keyword>
<dbReference type="GO" id="GO:0005829">
    <property type="term" value="C:cytosol"/>
    <property type="evidence" value="ECO:0007669"/>
    <property type="project" value="TreeGrafter"/>
</dbReference>
<evidence type="ECO:0000313" key="8">
    <source>
        <dbReference type="EMBL" id="ADH86770.1"/>
    </source>
</evidence>
<dbReference type="KEGG" id="dak:DaAHT2_2099"/>
<dbReference type="Pfam" id="PF24038">
    <property type="entry name" value="DUF7347"/>
    <property type="match status" value="1"/>
</dbReference>
<dbReference type="HOGENOM" id="CLU_1298262_0_0_7"/>
<dbReference type="eggNOG" id="COG0640">
    <property type="taxonomic scope" value="Bacteria"/>
</dbReference>
<keyword evidence="2" id="KW-0902">Two-component regulatory system</keyword>